<keyword evidence="1" id="KW-0472">Membrane</keyword>
<dbReference type="EMBL" id="BAAANN010000013">
    <property type="protein sequence ID" value="GAA1962037.1"/>
    <property type="molecule type" value="Genomic_DNA"/>
</dbReference>
<evidence type="ECO:0000256" key="1">
    <source>
        <dbReference type="SAM" id="Phobius"/>
    </source>
</evidence>
<reference evidence="2 3" key="1">
    <citation type="journal article" date="2019" name="Int. J. Syst. Evol. Microbiol.">
        <title>The Global Catalogue of Microorganisms (GCM) 10K type strain sequencing project: providing services to taxonomists for standard genome sequencing and annotation.</title>
        <authorList>
            <consortium name="The Broad Institute Genomics Platform"/>
            <consortium name="The Broad Institute Genome Sequencing Center for Infectious Disease"/>
            <person name="Wu L."/>
            <person name="Ma J."/>
        </authorList>
    </citation>
    <scope>NUCLEOTIDE SEQUENCE [LARGE SCALE GENOMIC DNA]</scope>
    <source>
        <strain evidence="2 3">JCM 14545</strain>
    </source>
</reference>
<evidence type="ECO:0000313" key="3">
    <source>
        <dbReference type="Proteomes" id="UP001501116"/>
    </source>
</evidence>
<keyword evidence="1" id="KW-1133">Transmembrane helix</keyword>
<gene>
    <name evidence="2" type="ORF">GCM10009754_36460</name>
</gene>
<comment type="caution">
    <text evidence="2">The sequence shown here is derived from an EMBL/GenBank/DDBJ whole genome shotgun (WGS) entry which is preliminary data.</text>
</comment>
<dbReference type="Gene3D" id="2.160.20.80">
    <property type="entry name" value="E3 ubiquitin-protein ligase SopA"/>
    <property type="match status" value="1"/>
</dbReference>
<accession>A0ABN2R254</accession>
<evidence type="ECO:0008006" key="4">
    <source>
        <dbReference type="Google" id="ProtNLM"/>
    </source>
</evidence>
<organism evidence="2 3">
    <name type="scientific">Amycolatopsis minnesotensis</name>
    <dbReference type="NCBI Taxonomy" id="337894"/>
    <lineage>
        <taxon>Bacteria</taxon>
        <taxon>Bacillati</taxon>
        <taxon>Actinomycetota</taxon>
        <taxon>Actinomycetes</taxon>
        <taxon>Pseudonocardiales</taxon>
        <taxon>Pseudonocardiaceae</taxon>
        <taxon>Amycolatopsis</taxon>
    </lineage>
</organism>
<protein>
    <recommendedName>
        <fullName evidence="4">Pentapeptide repeat-containing protein</fullName>
    </recommendedName>
</protein>
<name>A0ABN2R254_9PSEU</name>
<keyword evidence="1" id="KW-0812">Transmembrane</keyword>
<feature type="transmembrane region" description="Helical" evidence="1">
    <location>
        <begin position="27"/>
        <end position="48"/>
    </location>
</feature>
<dbReference type="RefSeq" id="WP_344419616.1">
    <property type="nucleotide sequence ID" value="NZ_BAAANN010000013.1"/>
</dbReference>
<evidence type="ECO:0000313" key="2">
    <source>
        <dbReference type="EMBL" id="GAA1962037.1"/>
    </source>
</evidence>
<sequence>MREDTNEHGEQRWVDRRSILKPLNRRWIWLAIAVSVAVCGLLVWSQWGDTPNDHRSAFDVGWKLGAGVLAILAAVLGARRVELGEREHLRQLAADEHHRSHAEAVLRRQLDADSAAREDAVARQITELSSKASEQLGSTDAFVRIGGLTDLERLGQSHENLRQTVVDRICAYLRAPYGRTNSSEESKDQARERKLEKDVRRTAQSILIKHLRNELPQDYWPDLTVDLAGSLLIDFDFTHASVAIISFTNTTFEGVANFTNARFGFADFTSSTFLDDAVFKQVKIRSDCSFGFASFHKSAHFDAAQFKEGADFSGASFGIDNDNTVETEATDPFASVSMTRASLGSTYFYKTRFIIHAFFEGATFSGGSRAFLRTRFEQSASFEEATFLEETDLTNISYNSLNFQSAVFHKSVSLPKDRIEHLRLTGAILLPESTVWNLPAIWGESESVHLDDYEQPVRRIVPVVF</sequence>
<dbReference type="Proteomes" id="UP001501116">
    <property type="component" value="Unassembled WGS sequence"/>
</dbReference>
<proteinExistence type="predicted"/>
<keyword evidence="3" id="KW-1185">Reference proteome</keyword>